<dbReference type="PANTHER" id="PTHR47642:SF5">
    <property type="entry name" value="ATP-DEPENDENT DNA HELICASE"/>
    <property type="match status" value="1"/>
</dbReference>
<dbReference type="InterPro" id="IPR027417">
    <property type="entry name" value="P-loop_NTPase"/>
</dbReference>
<evidence type="ECO:0000256" key="5">
    <source>
        <dbReference type="ARBA" id="ARBA00022840"/>
    </source>
</evidence>
<dbReference type="InterPro" id="IPR051055">
    <property type="entry name" value="PIF1_helicase"/>
</dbReference>
<evidence type="ECO:0000313" key="10">
    <source>
        <dbReference type="EMBL" id="ORX47986.1"/>
    </source>
</evidence>
<keyword evidence="7" id="KW-0234">DNA repair</keyword>
<accession>A0A1X2G8R3</accession>
<keyword evidence="6" id="KW-0238">DNA-binding</keyword>
<keyword evidence="4" id="KW-0347">Helicase</keyword>
<keyword evidence="5" id="KW-0067">ATP-binding</keyword>
<evidence type="ECO:0000256" key="8">
    <source>
        <dbReference type="ARBA" id="ARBA00023235"/>
    </source>
</evidence>
<evidence type="ECO:0000256" key="6">
    <source>
        <dbReference type="ARBA" id="ARBA00023125"/>
    </source>
</evidence>
<name>A0A1X2G8R3_9FUNG</name>
<keyword evidence="1" id="KW-0547">Nucleotide-binding</keyword>
<dbReference type="InterPro" id="IPR049163">
    <property type="entry name" value="Pif1-like_2B_dom"/>
</dbReference>
<dbReference type="STRING" id="101127.A0A1X2G8R3"/>
<dbReference type="Pfam" id="PF21530">
    <property type="entry name" value="Pif1_2B_dom"/>
    <property type="match status" value="1"/>
</dbReference>
<dbReference type="PANTHER" id="PTHR47642">
    <property type="entry name" value="ATP-DEPENDENT DNA HELICASE"/>
    <property type="match status" value="1"/>
</dbReference>
<keyword evidence="3" id="KW-0378">Hydrolase</keyword>
<keyword evidence="2" id="KW-0227">DNA damage</keyword>
<organism evidence="10 11">
    <name type="scientific">Hesseltinella vesiculosa</name>
    <dbReference type="NCBI Taxonomy" id="101127"/>
    <lineage>
        <taxon>Eukaryota</taxon>
        <taxon>Fungi</taxon>
        <taxon>Fungi incertae sedis</taxon>
        <taxon>Mucoromycota</taxon>
        <taxon>Mucoromycotina</taxon>
        <taxon>Mucoromycetes</taxon>
        <taxon>Mucorales</taxon>
        <taxon>Cunninghamellaceae</taxon>
        <taxon>Hesseltinella</taxon>
    </lineage>
</organism>
<evidence type="ECO:0000256" key="3">
    <source>
        <dbReference type="ARBA" id="ARBA00022801"/>
    </source>
</evidence>
<keyword evidence="8" id="KW-0413">Isomerase</keyword>
<comment type="caution">
    <text evidence="10">The sequence shown here is derived from an EMBL/GenBank/DDBJ whole genome shotgun (WGS) entry which is preliminary data.</text>
</comment>
<evidence type="ECO:0000259" key="9">
    <source>
        <dbReference type="Pfam" id="PF21530"/>
    </source>
</evidence>
<gene>
    <name evidence="10" type="ORF">DM01DRAFT_156795</name>
</gene>
<evidence type="ECO:0000256" key="2">
    <source>
        <dbReference type="ARBA" id="ARBA00022763"/>
    </source>
</evidence>
<dbReference type="AlphaFoldDB" id="A0A1X2G8R3"/>
<protein>
    <recommendedName>
        <fullName evidence="9">DNA helicase Pif1-like 2B domain-containing protein</fullName>
    </recommendedName>
</protein>
<evidence type="ECO:0000256" key="4">
    <source>
        <dbReference type="ARBA" id="ARBA00022806"/>
    </source>
</evidence>
<sequence length="196" mass="22440">MAVQETIVLKQVHRQKDPEFIKALNEVRIGKLSVGTINYFNSLQRSIGNTLVPILYPIRKFVDEYNQEQLRQLPGIEYNYPSKNVEGKVDCFNVPQNITLKVGAQVMLMKNKSPTLVNGSVGRVIDFVEDFSPTTSTANRQQKPNSKPEEKPEMVPLVKFSNNETCRISRYAYTVEDRCKPMLRLLPVTHTHITIF</sequence>
<proteinExistence type="predicted"/>
<dbReference type="Proteomes" id="UP000242146">
    <property type="component" value="Unassembled WGS sequence"/>
</dbReference>
<keyword evidence="11" id="KW-1185">Reference proteome</keyword>
<dbReference type="EMBL" id="MCGT01000031">
    <property type="protein sequence ID" value="ORX47986.1"/>
    <property type="molecule type" value="Genomic_DNA"/>
</dbReference>
<evidence type="ECO:0000313" key="11">
    <source>
        <dbReference type="Proteomes" id="UP000242146"/>
    </source>
</evidence>
<dbReference type="SUPFAM" id="SSF52540">
    <property type="entry name" value="P-loop containing nucleoside triphosphate hydrolases"/>
    <property type="match status" value="1"/>
</dbReference>
<dbReference type="OrthoDB" id="5578775at2759"/>
<evidence type="ECO:0000256" key="7">
    <source>
        <dbReference type="ARBA" id="ARBA00023204"/>
    </source>
</evidence>
<evidence type="ECO:0000256" key="1">
    <source>
        <dbReference type="ARBA" id="ARBA00022741"/>
    </source>
</evidence>
<reference evidence="10 11" key="1">
    <citation type="submission" date="2016-07" db="EMBL/GenBank/DDBJ databases">
        <title>Pervasive Adenine N6-methylation of Active Genes in Fungi.</title>
        <authorList>
            <consortium name="DOE Joint Genome Institute"/>
            <person name="Mondo S.J."/>
            <person name="Dannebaum R.O."/>
            <person name="Kuo R.C."/>
            <person name="Labutti K."/>
            <person name="Haridas S."/>
            <person name="Kuo A."/>
            <person name="Salamov A."/>
            <person name="Ahrendt S.R."/>
            <person name="Lipzen A."/>
            <person name="Sullivan W."/>
            <person name="Andreopoulos W.B."/>
            <person name="Clum A."/>
            <person name="Lindquist E."/>
            <person name="Daum C."/>
            <person name="Ramamoorthy G.K."/>
            <person name="Gryganskyi A."/>
            <person name="Culley D."/>
            <person name="Magnuson J.K."/>
            <person name="James T.Y."/>
            <person name="O'Malley M.A."/>
            <person name="Stajich J.E."/>
            <person name="Spatafora J.W."/>
            <person name="Visel A."/>
            <person name="Grigoriev I.V."/>
        </authorList>
    </citation>
    <scope>NUCLEOTIDE SEQUENCE [LARGE SCALE GENOMIC DNA]</scope>
    <source>
        <strain evidence="10 11">NRRL 3301</strain>
    </source>
</reference>
<feature type="domain" description="DNA helicase Pif1-like 2B" evidence="9">
    <location>
        <begin position="94"/>
        <end position="127"/>
    </location>
</feature>